<organism evidence="2 3">
    <name type="scientific">Asparagus officinalis</name>
    <name type="common">Garden asparagus</name>
    <dbReference type="NCBI Taxonomy" id="4686"/>
    <lineage>
        <taxon>Eukaryota</taxon>
        <taxon>Viridiplantae</taxon>
        <taxon>Streptophyta</taxon>
        <taxon>Embryophyta</taxon>
        <taxon>Tracheophyta</taxon>
        <taxon>Spermatophyta</taxon>
        <taxon>Magnoliopsida</taxon>
        <taxon>Liliopsida</taxon>
        <taxon>Asparagales</taxon>
        <taxon>Asparagaceae</taxon>
        <taxon>Asparagoideae</taxon>
        <taxon>Asparagus</taxon>
    </lineage>
</organism>
<dbReference type="Gramene" id="ONK69216">
    <property type="protein sequence ID" value="ONK69216"/>
    <property type="gene ID" value="A4U43_C05F20550"/>
</dbReference>
<dbReference type="AlphaFoldDB" id="A0A5P1ETC1"/>
<feature type="region of interest" description="Disordered" evidence="1">
    <location>
        <begin position="138"/>
        <end position="222"/>
    </location>
</feature>
<feature type="compositionally biased region" description="Acidic residues" evidence="1">
    <location>
        <begin position="141"/>
        <end position="150"/>
    </location>
</feature>
<accession>A0A5P1ETC1</accession>
<feature type="compositionally biased region" description="Polar residues" evidence="1">
    <location>
        <begin position="1"/>
        <end position="13"/>
    </location>
</feature>
<evidence type="ECO:0000256" key="1">
    <source>
        <dbReference type="SAM" id="MobiDB-lite"/>
    </source>
</evidence>
<dbReference type="EMBL" id="CM007385">
    <property type="protein sequence ID" value="ONK69216.1"/>
    <property type="molecule type" value="Genomic_DNA"/>
</dbReference>
<sequence>MAELSDNTKQIQLPSYPLPLPNQESPIRSPTCPTCGSTIPNRPQRLIAAAGISEHCDNGHKDSEVFSRVLLTAVSRMCTITREAIEQEKMLMESKDAMIGILENVCLMKSTIKYLLNETFNGRVNNDVENKENIAVKMKEEENEEEEDDDRGSNASFIVREDASEEEEDNENDAYDEEEQGDRVNEGGRISRKDDGGYNNNHEDHPNGSDHDGNNDDDDGECRSLLETGVEKEVLTSMISQGVIGGIATMSLIAKDAPKANNLLLADDKEALLVMLDIVRMMKLLIE</sequence>
<keyword evidence="3" id="KW-1185">Reference proteome</keyword>
<evidence type="ECO:0000313" key="3">
    <source>
        <dbReference type="Proteomes" id="UP000243459"/>
    </source>
</evidence>
<evidence type="ECO:0000313" key="2">
    <source>
        <dbReference type="EMBL" id="ONK69216.1"/>
    </source>
</evidence>
<feature type="compositionally biased region" description="Basic and acidic residues" evidence="1">
    <location>
        <begin position="181"/>
        <end position="214"/>
    </location>
</feature>
<proteinExistence type="predicted"/>
<reference evidence="3" key="1">
    <citation type="journal article" date="2017" name="Nat. Commun.">
        <title>The asparagus genome sheds light on the origin and evolution of a young Y chromosome.</title>
        <authorList>
            <person name="Harkess A."/>
            <person name="Zhou J."/>
            <person name="Xu C."/>
            <person name="Bowers J.E."/>
            <person name="Van der Hulst R."/>
            <person name="Ayyampalayam S."/>
            <person name="Mercati F."/>
            <person name="Riccardi P."/>
            <person name="McKain M.R."/>
            <person name="Kakrana A."/>
            <person name="Tang H."/>
            <person name="Ray J."/>
            <person name="Groenendijk J."/>
            <person name="Arikit S."/>
            <person name="Mathioni S.M."/>
            <person name="Nakano M."/>
            <person name="Shan H."/>
            <person name="Telgmann-Rauber A."/>
            <person name="Kanno A."/>
            <person name="Yue Z."/>
            <person name="Chen H."/>
            <person name="Li W."/>
            <person name="Chen Y."/>
            <person name="Xu X."/>
            <person name="Zhang Y."/>
            <person name="Luo S."/>
            <person name="Chen H."/>
            <person name="Gao J."/>
            <person name="Mao Z."/>
            <person name="Pires J.C."/>
            <person name="Luo M."/>
            <person name="Kudrna D."/>
            <person name="Wing R.A."/>
            <person name="Meyers B.C."/>
            <person name="Yi K."/>
            <person name="Kong H."/>
            <person name="Lavrijsen P."/>
            <person name="Sunseri F."/>
            <person name="Falavigna A."/>
            <person name="Ye Y."/>
            <person name="Leebens-Mack J.H."/>
            <person name="Chen G."/>
        </authorList>
    </citation>
    <scope>NUCLEOTIDE SEQUENCE [LARGE SCALE GENOMIC DNA]</scope>
    <source>
        <strain evidence="3">cv. DH0086</strain>
    </source>
</reference>
<gene>
    <name evidence="2" type="ORF">A4U43_C05F20550</name>
</gene>
<feature type="compositionally biased region" description="Acidic residues" evidence="1">
    <location>
        <begin position="163"/>
        <end position="180"/>
    </location>
</feature>
<feature type="region of interest" description="Disordered" evidence="1">
    <location>
        <begin position="1"/>
        <end position="24"/>
    </location>
</feature>
<dbReference type="Proteomes" id="UP000243459">
    <property type="component" value="Chromosome 5"/>
</dbReference>
<name>A0A5P1ETC1_ASPOF</name>
<protein>
    <submittedName>
        <fullName evidence="2">Uncharacterized protein</fullName>
    </submittedName>
</protein>